<evidence type="ECO:0000256" key="4">
    <source>
        <dbReference type="ARBA" id="ARBA00023136"/>
    </source>
</evidence>
<evidence type="ECO:0000256" key="5">
    <source>
        <dbReference type="SAM" id="Phobius"/>
    </source>
</evidence>
<evidence type="ECO:0000256" key="3">
    <source>
        <dbReference type="ARBA" id="ARBA00022989"/>
    </source>
</evidence>
<feature type="transmembrane region" description="Helical" evidence="5">
    <location>
        <begin position="227"/>
        <end position="244"/>
    </location>
</feature>
<feature type="transmembrane region" description="Helical" evidence="5">
    <location>
        <begin position="275"/>
        <end position="299"/>
    </location>
</feature>
<dbReference type="InterPro" id="IPR051533">
    <property type="entry name" value="WaaL-like"/>
</dbReference>
<evidence type="ECO:0000256" key="1">
    <source>
        <dbReference type="ARBA" id="ARBA00004141"/>
    </source>
</evidence>
<keyword evidence="4 5" id="KW-0472">Membrane</keyword>
<name>A0A098B3N8_DESHA</name>
<dbReference type="PANTHER" id="PTHR37422:SF13">
    <property type="entry name" value="LIPOPOLYSACCHARIDE BIOSYNTHESIS PROTEIN PA4999-RELATED"/>
    <property type="match status" value="1"/>
</dbReference>
<keyword evidence="7" id="KW-0436">Ligase</keyword>
<feature type="transmembrane region" description="Helical" evidence="5">
    <location>
        <begin position="45"/>
        <end position="63"/>
    </location>
</feature>
<dbReference type="AlphaFoldDB" id="A0A098B3N8"/>
<keyword evidence="2 5" id="KW-0812">Transmembrane</keyword>
<evidence type="ECO:0000313" key="7">
    <source>
        <dbReference type="EMBL" id="CDX03478.1"/>
    </source>
</evidence>
<feature type="transmembrane region" description="Helical" evidence="5">
    <location>
        <begin position="143"/>
        <end position="161"/>
    </location>
</feature>
<feature type="transmembrane region" description="Helical" evidence="5">
    <location>
        <begin position="202"/>
        <end position="220"/>
    </location>
</feature>
<protein>
    <submittedName>
        <fullName evidence="7">Lipid A core-O-antigen ligase-related enzyme</fullName>
    </submittedName>
</protein>
<sequence>MFWNNGLTRRNESRLILLVLVMLSAMLLPSFEVHPSLPNIRVDEVLLFGIFGLNLLAFIARGFRFSPDAREELRAQQPVLKWVLILWGLLTLSYAISNFYGVVILGAGYYGLRDVMELVTFFKHFLVITLVLSIDLQEGEFGFLKNVFLGALGFLILFGWGQHFNLFNMNTWISPFFNPLHWDTLILGNPARVLGTFDNPNVFGIFTVITLSYLTVHYFFGEHLGKFPWLIFVLIGLVIKLEFLTISRTALFGIALLYIILCAWAFFYHHRSKEVLIKIGALFLLTIILFATASGDFFYRLTEGLNFSNSTSFQGHMDRWGVAVGSISQSPILGWGTQKYVMTTLVDNEYALFSRRYGFVGLVVYLSFFLLPFIKGFMHLRRQSQMLVHGRSYDLPSQLIAAYVAVLPSIFVYNFMAGIFYNLQLMTLFSITIGLVYNSLKRRRGLL</sequence>
<evidence type="ECO:0000256" key="2">
    <source>
        <dbReference type="ARBA" id="ARBA00022692"/>
    </source>
</evidence>
<proteinExistence type="predicted"/>
<feature type="transmembrane region" description="Helical" evidence="5">
    <location>
        <begin position="357"/>
        <end position="374"/>
    </location>
</feature>
<dbReference type="InterPro" id="IPR007016">
    <property type="entry name" value="O-antigen_ligase-rel_domated"/>
</dbReference>
<feature type="transmembrane region" description="Helical" evidence="5">
    <location>
        <begin position="395"/>
        <end position="413"/>
    </location>
</feature>
<feature type="transmembrane region" description="Helical" evidence="5">
    <location>
        <begin position="84"/>
        <end position="112"/>
    </location>
</feature>
<evidence type="ECO:0000259" key="6">
    <source>
        <dbReference type="Pfam" id="PF04932"/>
    </source>
</evidence>
<reference evidence="7" key="1">
    <citation type="submission" date="2014-07" db="EMBL/GenBank/DDBJ databases">
        <authorList>
            <person name="Hornung V.Bastian."/>
        </authorList>
    </citation>
    <scope>NUCLEOTIDE SEQUENCE</scope>
    <source>
        <strain evidence="7">PCE-S</strain>
    </source>
</reference>
<accession>A0A098B3N8</accession>
<dbReference type="Pfam" id="PF04932">
    <property type="entry name" value="Wzy_C"/>
    <property type="match status" value="1"/>
</dbReference>
<dbReference type="PANTHER" id="PTHR37422">
    <property type="entry name" value="TEICHURONIC ACID BIOSYNTHESIS PROTEIN TUAE"/>
    <property type="match status" value="1"/>
</dbReference>
<dbReference type="GO" id="GO:0016020">
    <property type="term" value="C:membrane"/>
    <property type="evidence" value="ECO:0007669"/>
    <property type="project" value="UniProtKB-SubCell"/>
</dbReference>
<dbReference type="PATRIC" id="fig|49338.4.peg.3857"/>
<organism evidence="7">
    <name type="scientific">Desulfitobacterium hafniense</name>
    <name type="common">Desulfitobacterium frappieri</name>
    <dbReference type="NCBI Taxonomy" id="49338"/>
    <lineage>
        <taxon>Bacteria</taxon>
        <taxon>Bacillati</taxon>
        <taxon>Bacillota</taxon>
        <taxon>Clostridia</taxon>
        <taxon>Eubacteriales</taxon>
        <taxon>Desulfitobacteriaceae</taxon>
        <taxon>Desulfitobacterium</taxon>
    </lineage>
</organism>
<gene>
    <name evidence="7" type="ORF">DPCES_3592</name>
</gene>
<dbReference type="RefSeq" id="WP_208926071.1">
    <property type="nucleotide sequence ID" value="NZ_LK996017.1"/>
</dbReference>
<dbReference type="EMBL" id="LK996017">
    <property type="protein sequence ID" value="CDX03478.1"/>
    <property type="molecule type" value="Genomic_DNA"/>
</dbReference>
<feature type="transmembrane region" description="Helical" evidence="5">
    <location>
        <begin position="419"/>
        <end position="440"/>
    </location>
</feature>
<keyword evidence="3 5" id="KW-1133">Transmembrane helix</keyword>
<feature type="transmembrane region" description="Helical" evidence="5">
    <location>
        <begin position="250"/>
        <end position="268"/>
    </location>
</feature>
<feature type="transmembrane region" description="Helical" evidence="5">
    <location>
        <begin position="118"/>
        <end position="136"/>
    </location>
</feature>
<comment type="subcellular location">
    <subcellularLocation>
        <location evidence="1">Membrane</location>
        <topology evidence="1">Multi-pass membrane protein</topology>
    </subcellularLocation>
</comment>
<dbReference type="GO" id="GO:0016874">
    <property type="term" value="F:ligase activity"/>
    <property type="evidence" value="ECO:0007669"/>
    <property type="project" value="UniProtKB-KW"/>
</dbReference>
<feature type="domain" description="O-antigen ligase-related" evidence="6">
    <location>
        <begin position="243"/>
        <end position="341"/>
    </location>
</feature>